<gene>
    <name evidence="4" type="ORF">DXX99_01260</name>
</gene>
<organism evidence="4 5">
    <name type="scientific">Ammonifex thiophilus</name>
    <dbReference type="NCBI Taxonomy" id="444093"/>
    <lineage>
        <taxon>Bacteria</taxon>
        <taxon>Bacillati</taxon>
        <taxon>Bacillota</taxon>
        <taxon>Clostridia</taxon>
        <taxon>Thermoanaerobacterales</taxon>
        <taxon>Thermoanaerobacteraceae</taxon>
        <taxon>Ammonifex</taxon>
    </lineage>
</organism>
<dbReference type="NCBIfam" id="TIGR00075">
    <property type="entry name" value="hypD"/>
    <property type="match status" value="1"/>
</dbReference>
<dbReference type="GO" id="GO:0051604">
    <property type="term" value="P:protein maturation"/>
    <property type="evidence" value="ECO:0007669"/>
    <property type="project" value="TreeGrafter"/>
</dbReference>
<dbReference type="Gene3D" id="3.40.50.11750">
    <property type="entry name" value="HypD, alpha/beta domain 1"/>
    <property type="match status" value="2"/>
</dbReference>
<dbReference type="InterPro" id="IPR042244">
    <property type="entry name" value="HypD_2_sf"/>
</dbReference>
<dbReference type="PANTHER" id="PTHR30149">
    <property type="entry name" value="HYDROGENASE PROTEIN ASSEMBLY PROTEIN HYPD"/>
    <property type="match status" value="1"/>
</dbReference>
<evidence type="ECO:0000256" key="1">
    <source>
        <dbReference type="ARBA" id="ARBA00007888"/>
    </source>
</evidence>
<evidence type="ECO:0000256" key="3">
    <source>
        <dbReference type="ARBA" id="ARBA00023004"/>
    </source>
</evidence>
<dbReference type="GO" id="GO:0051539">
    <property type="term" value="F:4 iron, 4 sulfur cluster binding"/>
    <property type="evidence" value="ECO:0007669"/>
    <property type="project" value="TreeGrafter"/>
</dbReference>
<keyword evidence="3" id="KW-0408">Iron</keyword>
<dbReference type="RefSeq" id="WP_115791702.1">
    <property type="nucleotide sequence ID" value="NZ_QSLN01000001.1"/>
</dbReference>
<comment type="similarity">
    <text evidence="1">Belongs to the HypD family.</text>
</comment>
<dbReference type="PIRSF" id="PIRSF005622">
    <property type="entry name" value="Hydrgn_mat_hypD"/>
    <property type="match status" value="1"/>
</dbReference>
<dbReference type="Proteomes" id="UP000256329">
    <property type="component" value="Unassembled WGS sequence"/>
</dbReference>
<accession>A0A3D8P7U6</accession>
<dbReference type="GO" id="GO:0070025">
    <property type="term" value="F:carbon monoxide binding"/>
    <property type="evidence" value="ECO:0007669"/>
    <property type="project" value="TreeGrafter"/>
</dbReference>
<evidence type="ECO:0000313" key="4">
    <source>
        <dbReference type="EMBL" id="RDV84708.1"/>
    </source>
</evidence>
<dbReference type="InterPro" id="IPR002780">
    <property type="entry name" value="Hyd_form_HypD"/>
</dbReference>
<reference evidence="4 5" key="1">
    <citation type="submission" date="2018-08" db="EMBL/GenBank/DDBJ databases">
        <title>Form III RuBisCO-mediated autotrophy in Thermodesulfobium bacteria.</title>
        <authorList>
            <person name="Toshchakov S.V."/>
            <person name="Kublanov I.V."/>
            <person name="Frolov E."/>
            <person name="Bonch-Osmolovskaya E.A."/>
            <person name="Tourova T.P."/>
            <person name="Chernych N.A."/>
            <person name="Lebedinsky A.V."/>
        </authorList>
    </citation>
    <scope>NUCLEOTIDE SEQUENCE [LARGE SCALE GENOMIC DNA]</scope>
    <source>
        <strain evidence="4 5">SR</strain>
    </source>
</reference>
<dbReference type="EMBL" id="QSLN01000001">
    <property type="protein sequence ID" value="RDV84708.1"/>
    <property type="molecule type" value="Genomic_DNA"/>
</dbReference>
<comment type="caution">
    <text evidence="4">The sequence shown here is derived from an EMBL/GenBank/DDBJ whole genome shotgun (WGS) entry which is preliminary data.</text>
</comment>
<keyword evidence="2" id="KW-0479">Metal-binding</keyword>
<proteinExistence type="inferred from homology"/>
<dbReference type="PANTHER" id="PTHR30149:SF0">
    <property type="entry name" value="HYDROGENASE MATURATION FACTOR HYPD"/>
    <property type="match status" value="1"/>
</dbReference>
<dbReference type="InterPro" id="IPR042243">
    <property type="entry name" value="HypD_1"/>
</dbReference>
<dbReference type="GO" id="GO:0005506">
    <property type="term" value="F:iron ion binding"/>
    <property type="evidence" value="ECO:0007669"/>
    <property type="project" value="TreeGrafter"/>
</dbReference>
<evidence type="ECO:0000256" key="2">
    <source>
        <dbReference type="ARBA" id="ARBA00022723"/>
    </source>
</evidence>
<dbReference type="AlphaFoldDB" id="A0A3D8P7U6"/>
<dbReference type="OrthoDB" id="9770424at2"/>
<dbReference type="Pfam" id="PF01924">
    <property type="entry name" value="HypD"/>
    <property type="match status" value="1"/>
</dbReference>
<name>A0A3D8P7U6_9THEO</name>
<dbReference type="Gene3D" id="6.10.20.100">
    <property type="match status" value="1"/>
</dbReference>
<keyword evidence="5" id="KW-1185">Reference proteome</keyword>
<evidence type="ECO:0000313" key="5">
    <source>
        <dbReference type="Proteomes" id="UP000256329"/>
    </source>
</evidence>
<sequence length="368" mass="40400">MQIWERLRDPATGRKLAGRVQELAAQVSDRLGRRLIFMEVCGTHTMAISRSGIRSLLKDYLELRSGPGCPVCVTDQADIDRMIALARLEGVVVGTFGDMVRVPGSFSSLERERALGAEVKIFYSPAEAVAWAEANPSRQMVFLGVGFETTAPGVALSIKEAARKGLRNFSVYVSHKLIPPALKALLVDPEIKLDGFLLPGHVSTIIGRRAYLFLEDYGMPAVVAGFEPNEILDAVRELLEMLLEGKAEVRNAYSHVVREEGNLRAQKLLAEVFTVCDASWRGFGCIPQSGLRLREELAAFDAARRFELPPVEVRVPPGCACGEILKGKLTPKDCPLFARACHPTHPVGPCMVSSEGACAAYYRYEREV</sequence>
<protein>
    <submittedName>
        <fullName evidence="4">Hydrogenase formation protein HypD</fullName>
    </submittedName>
</protein>